<dbReference type="InterPro" id="IPR036812">
    <property type="entry name" value="NAD(P)_OxRdtase_dom_sf"/>
</dbReference>
<dbReference type="SUPFAM" id="SSF51430">
    <property type="entry name" value="NAD(P)-linked oxidoreductase"/>
    <property type="match status" value="1"/>
</dbReference>
<evidence type="ECO:0000256" key="2">
    <source>
        <dbReference type="ARBA" id="ARBA00023002"/>
    </source>
</evidence>
<sequence>MRTSDPLRYTTIPLAHGTGEMPAVGFGTLIANRDAAKQAIKAALETGFRHLDAAERYLNEDVVGAAMQEAFAAGIVKREELFVTTKLWNTNHRPERVRPAFEASLRRLQLHYIDLYLIHTPFAFQPGDEMDPRDAHDQPIYDTGVTLVETWRAMERLVDEGKCRAIGLSDITLPKLKEIVEVARIKPAAVQVECHPYLPEWELFEYCQQHGIVLLAFAPLGHGMEPRITDDAVITGIAQRVGRTPAQVALAWAAQRGTAFLTTSTNPAHIEENFDIASLPDEAMQQMKHDITTTIRLNAVVETGVPGFVPRRK</sequence>
<evidence type="ECO:0000259" key="7">
    <source>
        <dbReference type="Pfam" id="PF00248"/>
    </source>
</evidence>
<dbReference type="PIRSF" id="PIRSF000097">
    <property type="entry name" value="AKR"/>
    <property type="match status" value="1"/>
</dbReference>
<evidence type="ECO:0000256" key="3">
    <source>
        <dbReference type="ARBA" id="ARBA00049445"/>
    </source>
</evidence>
<dbReference type="PROSITE" id="PS00798">
    <property type="entry name" value="ALDOKETO_REDUCTASE_1"/>
    <property type="match status" value="1"/>
</dbReference>
<dbReference type="AlphaFoldDB" id="A0A0G9H559"/>
<dbReference type="Proteomes" id="UP000035481">
    <property type="component" value="Unassembled WGS sequence"/>
</dbReference>
<dbReference type="OrthoDB" id="9804790at2"/>
<evidence type="ECO:0000256" key="6">
    <source>
        <dbReference type="PIRSR" id="PIRSR000097-3"/>
    </source>
</evidence>
<dbReference type="RefSeq" id="WP_046972601.1">
    <property type="nucleotide sequence ID" value="NZ_JPLA01000041.1"/>
</dbReference>
<feature type="domain" description="NADP-dependent oxidoreductase" evidence="7">
    <location>
        <begin position="32"/>
        <end position="288"/>
    </location>
</feature>
<dbReference type="InterPro" id="IPR020471">
    <property type="entry name" value="AKR"/>
</dbReference>
<comment type="similarity">
    <text evidence="1">Belongs to the aldo/keto reductase family.</text>
</comment>
<evidence type="ECO:0000256" key="5">
    <source>
        <dbReference type="PIRSR" id="PIRSR000097-2"/>
    </source>
</evidence>
<feature type="binding site" evidence="5">
    <location>
        <position position="119"/>
    </location>
    <ligand>
        <name>substrate</name>
    </ligand>
</feature>
<protein>
    <submittedName>
        <fullName evidence="8">Dehydrogenase</fullName>
    </submittedName>
</protein>
<comment type="catalytic activity">
    <reaction evidence="3">
        <text>hydroxyacetone + NADP(+) = methylglyoxal + NADPH + H(+)</text>
        <dbReference type="Rhea" id="RHEA:27986"/>
        <dbReference type="ChEBI" id="CHEBI:15378"/>
        <dbReference type="ChEBI" id="CHEBI:17158"/>
        <dbReference type="ChEBI" id="CHEBI:27957"/>
        <dbReference type="ChEBI" id="CHEBI:57783"/>
        <dbReference type="ChEBI" id="CHEBI:58349"/>
    </reaction>
</comment>
<dbReference type="Pfam" id="PF00248">
    <property type="entry name" value="Aldo_ket_red"/>
    <property type="match status" value="1"/>
</dbReference>
<gene>
    <name evidence="8" type="ORF">Y882_14315</name>
</gene>
<comment type="caution">
    <text evidence="8">The sequence shown here is derived from an EMBL/GenBank/DDBJ whole genome shotgun (WGS) entry which is preliminary data.</text>
</comment>
<organism evidence="8 9">
    <name type="scientific">Dyella japonica DSM 16301</name>
    <dbReference type="NCBI Taxonomy" id="1440762"/>
    <lineage>
        <taxon>Bacteria</taxon>
        <taxon>Pseudomonadati</taxon>
        <taxon>Pseudomonadota</taxon>
        <taxon>Gammaproteobacteria</taxon>
        <taxon>Lysobacterales</taxon>
        <taxon>Rhodanobacteraceae</taxon>
        <taxon>Dyella</taxon>
    </lineage>
</organism>
<evidence type="ECO:0000256" key="4">
    <source>
        <dbReference type="PIRSR" id="PIRSR000097-1"/>
    </source>
</evidence>
<dbReference type="STRING" id="1440762.Y882_14315"/>
<keyword evidence="2" id="KW-0560">Oxidoreductase</keyword>
<name>A0A0G9H559_9GAMM</name>
<dbReference type="EMBL" id="JPLA01000041">
    <property type="protein sequence ID" value="KLD62842.1"/>
    <property type="molecule type" value="Genomic_DNA"/>
</dbReference>
<feature type="site" description="Lowers pKa of active site Tyr" evidence="6">
    <location>
        <position position="86"/>
    </location>
</feature>
<dbReference type="FunFam" id="3.20.20.100:FF:000002">
    <property type="entry name" value="2,5-diketo-D-gluconic acid reductase A"/>
    <property type="match status" value="1"/>
</dbReference>
<dbReference type="PRINTS" id="PR00069">
    <property type="entry name" value="ALDKETRDTASE"/>
</dbReference>
<dbReference type="InterPro" id="IPR023210">
    <property type="entry name" value="NADP_OxRdtase_dom"/>
</dbReference>
<dbReference type="PATRIC" id="fig|1440762.4.peg.2587"/>
<dbReference type="GO" id="GO:0016616">
    <property type="term" value="F:oxidoreductase activity, acting on the CH-OH group of donors, NAD or NADP as acceptor"/>
    <property type="evidence" value="ECO:0007669"/>
    <property type="project" value="UniProtKB-ARBA"/>
</dbReference>
<feature type="active site" description="Proton donor" evidence="4">
    <location>
        <position position="57"/>
    </location>
</feature>
<accession>A0A0G9H559</accession>
<evidence type="ECO:0000256" key="1">
    <source>
        <dbReference type="ARBA" id="ARBA00007905"/>
    </source>
</evidence>
<dbReference type="Gene3D" id="3.20.20.100">
    <property type="entry name" value="NADP-dependent oxidoreductase domain"/>
    <property type="match status" value="1"/>
</dbReference>
<proteinExistence type="inferred from homology"/>
<reference evidence="8 9" key="1">
    <citation type="journal article" date="2015" name="Antonie Van Leeuwenhoek">
        <title>A phylogenomic and molecular marker based taxonomic framework for the order Xanthomonadales: proposal to transfer the families Algiphilaceae and Solimonadaceae to the order Nevskiales ord. nov. and to create a new family within the order Xanthomonadales, the family Rhodanobacteraceae fam. nov., containing the genus Rhodanobacter and its closest relatives.</title>
        <authorList>
            <person name="Naushad S."/>
            <person name="Adeolu M."/>
            <person name="Wong S."/>
            <person name="Sohail M."/>
            <person name="Schellhorn H.E."/>
            <person name="Gupta R.S."/>
        </authorList>
    </citation>
    <scope>NUCLEOTIDE SEQUENCE [LARGE SCALE GENOMIC DNA]</scope>
    <source>
        <strain evidence="8 9">DSM 16301</strain>
    </source>
</reference>
<evidence type="ECO:0000313" key="9">
    <source>
        <dbReference type="Proteomes" id="UP000035481"/>
    </source>
</evidence>
<dbReference type="InterPro" id="IPR018170">
    <property type="entry name" value="Aldo/ket_reductase_CS"/>
</dbReference>
<evidence type="ECO:0000313" key="8">
    <source>
        <dbReference type="EMBL" id="KLD62842.1"/>
    </source>
</evidence>
<dbReference type="PANTHER" id="PTHR11732">
    <property type="entry name" value="ALDO/KETO REDUCTASE"/>
    <property type="match status" value="1"/>
</dbReference>